<protein>
    <recommendedName>
        <fullName evidence="2">DUF6535 domain-containing protein</fullName>
    </recommendedName>
</protein>
<name>A0A0C3Q4I3_9AGAM</name>
<dbReference type="InterPro" id="IPR045338">
    <property type="entry name" value="DUF6535"/>
</dbReference>
<gene>
    <name evidence="3" type="ORF">M407DRAFT_26769</name>
</gene>
<keyword evidence="1" id="KW-1133">Transmembrane helix</keyword>
<dbReference type="EMBL" id="KN823075">
    <property type="protein sequence ID" value="KIO23845.1"/>
    <property type="molecule type" value="Genomic_DNA"/>
</dbReference>
<feature type="transmembrane region" description="Helical" evidence="1">
    <location>
        <begin position="165"/>
        <end position="182"/>
    </location>
</feature>
<feature type="transmembrane region" description="Helical" evidence="1">
    <location>
        <begin position="27"/>
        <end position="50"/>
    </location>
</feature>
<proteinExistence type="predicted"/>
<organism evidence="3 4">
    <name type="scientific">Tulasnella calospora MUT 4182</name>
    <dbReference type="NCBI Taxonomy" id="1051891"/>
    <lineage>
        <taxon>Eukaryota</taxon>
        <taxon>Fungi</taxon>
        <taxon>Dikarya</taxon>
        <taxon>Basidiomycota</taxon>
        <taxon>Agaricomycotina</taxon>
        <taxon>Agaricomycetes</taxon>
        <taxon>Cantharellales</taxon>
        <taxon>Tulasnellaceae</taxon>
        <taxon>Tulasnella</taxon>
    </lineage>
</organism>
<feature type="domain" description="DUF6535" evidence="2">
    <location>
        <begin position="6"/>
        <end position="182"/>
    </location>
</feature>
<dbReference type="STRING" id="1051891.A0A0C3Q4I3"/>
<sequence length="303" mass="33432">MFYQRYDALAGEIDQDKVKGLKEHLDGLLVFAGRFAGVNSAFLALTLPLLSADPVDDPNALLVQNNALLLHLASGRNDTPPMTLTLLSSTFAASCNTLAINILFSISLAFALISSFLAVLGRQRLIYYRKRSGGGPDRERWEQLKRYLGAEKWYLQFILDDTLPSLLRIGLIIFCISPILYLHTLNPTVSQVVGIPFYSDGLAGVGWNYLALVALAINLMVPDGQSPKSPDNFVELTRLQQIYSGGPGSASMTVLDIEKAANALADRQYNERLDCDVVLVNIMRKVAQLVFDRSHTLDIPIFI</sequence>
<dbReference type="AlphaFoldDB" id="A0A0C3Q4I3"/>
<evidence type="ECO:0000313" key="4">
    <source>
        <dbReference type="Proteomes" id="UP000054248"/>
    </source>
</evidence>
<dbReference type="HOGENOM" id="CLU_918863_0_0_1"/>
<keyword evidence="1" id="KW-0472">Membrane</keyword>
<feature type="transmembrane region" description="Helical" evidence="1">
    <location>
        <begin position="98"/>
        <end position="121"/>
    </location>
</feature>
<dbReference type="Pfam" id="PF20153">
    <property type="entry name" value="DUF6535"/>
    <property type="match status" value="1"/>
</dbReference>
<dbReference type="OrthoDB" id="3219854at2759"/>
<evidence type="ECO:0000313" key="3">
    <source>
        <dbReference type="EMBL" id="KIO23845.1"/>
    </source>
</evidence>
<evidence type="ECO:0000259" key="2">
    <source>
        <dbReference type="Pfam" id="PF20153"/>
    </source>
</evidence>
<accession>A0A0C3Q4I3</accession>
<feature type="transmembrane region" description="Helical" evidence="1">
    <location>
        <begin position="202"/>
        <end position="221"/>
    </location>
</feature>
<keyword evidence="4" id="KW-1185">Reference proteome</keyword>
<evidence type="ECO:0000256" key="1">
    <source>
        <dbReference type="SAM" id="Phobius"/>
    </source>
</evidence>
<dbReference type="Proteomes" id="UP000054248">
    <property type="component" value="Unassembled WGS sequence"/>
</dbReference>
<reference evidence="4" key="2">
    <citation type="submission" date="2015-01" db="EMBL/GenBank/DDBJ databases">
        <title>Evolutionary Origins and Diversification of the Mycorrhizal Mutualists.</title>
        <authorList>
            <consortium name="DOE Joint Genome Institute"/>
            <consortium name="Mycorrhizal Genomics Consortium"/>
            <person name="Kohler A."/>
            <person name="Kuo A."/>
            <person name="Nagy L.G."/>
            <person name="Floudas D."/>
            <person name="Copeland A."/>
            <person name="Barry K.W."/>
            <person name="Cichocki N."/>
            <person name="Veneault-Fourrey C."/>
            <person name="LaButti K."/>
            <person name="Lindquist E.A."/>
            <person name="Lipzen A."/>
            <person name="Lundell T."/>
            <person name="Morin E."/>
            <person name="Murat C."/>
            <person name="Riley R."/>
            <person name="Ohm R."/>
            <person name="Sun H."/>
            <person name="Tunlid A."/>
            <person name="Henrissat B."/>
            <person name="Grigoriev I.V."/>
            <person name="Hibbett D.S."/>
            <person name="Martin F."/>
        </authorList>
    </citation>
    <scope>NUCLEOTIDE SEQUENCE [LARGE SCALE GENOMIC DNA]</scope>
    <source>
        <strain evidence="4">MUT 4182</strain>
    </source>
</reference>
<keyword evidence="1" id="KW-0812">Transmembrane</keyword>
<reference evidence="3 4" key="1">
    <citation type="submission" date="2014-04" db="EMBL/GenBank/DDBJ databases">
        <authorList>
            <consortium name="DOE Joint Genome Institute"/>
            <person name="Kuo A."/>
            <person name="Girlanda M."/>
            <person name="Perotto S."/>
            <person name="Kohler A."/>
            <person name="Nagy L.G."/>
            <person name="Floudas D."/>
            <person name="Copeland A."/>
            <person name="Barry K.W."/>
            <person name="Cichocki N."/>
            <person name="Veneault-Fourrey C."/>
            <person name="LaButti K."/>
            <person name="Lindquist E.A."/>
            <person name="Lipzen A."/>
            <person name="Lundell T."/>
            <person name="Morin E."/>
            <person name="Murat C."/>
            <person name="Sun H."/>
            <person name="Tunlid A."/>
            <person name="Henrissat B."/>
            <person name="Grigoriev I.V."/>
            <person name="Hibbett D.S."/>
            <person name="Martin F."/>
            <person name="Nordberg H.P."/>
            <person name="Cantor M.N."/>
            <person name="Hua S.X."/>
        </authorList>
    </citation>
    <scope>NUCLEOTIDE SEQUENCE [LARGE SCALE GENOMIC DNA]</scope>
    <source>
        <strain evidence="3 4">MUT 4182</strain>
    </source>
</reference>